<feature type="transmembrane region" description="Helical" evidence="8">
    <location>
        <begin position="1066"/>
        <end position="1084"/>
    </location>
</feature>
<dbReference type="GO" id="GO:0030425">
    <property type="term" value="C:dendrite"/>
    <property type="evidence" value="ECO:0007669"/>
    <property type="project" value="TreeGrafter"/>
</dbReference>
<keyword evidence="2" id="KW-1003">Cell membrane</keyword>
<keyword evidence="4 8" id="KW-1133">Transmembrane helix</keyword>
<dbReference type="GO" id="GO:0043025">
    <property type="term" value="C:neuronal cell body"/>
    <property type="evidence" value="ECO:0007669"/>
    <property type="project" value="TreeGrafter"/>
</dbReference>
<evidence type="ECO:0000256" key="1">
    <source>
        <dbReference type="ARBA" id="ARBA00004651"/>
    </source>
</evidence>
<feature type="transmembrane region" description="Helical" evidence="8">
    <location>
        <begin position="275"/>
        <end position="296"/>
    </location>
</feature>
<comment type="caution">
    <text evidence="9">The sequence shown here is derived from an EMBL/GenBank/DDBJ whole genome shotgun (WGS) entry which is preliminary data.</text>
</comment>
<evidence type="ECO:0000256" key="8">
    <source>
        <dbReference type="SAM" id="Phobius"/>
    </source>
</evidence>
<evidence type="ECO:0000256" key="7">
    <source>
        <dbReference type="ARBA" id="ARBA00023224"/>
    </source>
</evidence>
<feature type="transmembrane region" description="Helical" evidence="8">
    <location>
        <begin position="579"/>
        <end position="603"/>
    </location>
</feature>
<sequence>FIYYYFKFASLATINWRQKTHKFNKIRCLLFTTSKFGMLHNMLIVFGIIVTNCMILKQFVMYDLPKWVDFDKKIDMIRIAVGTIASIFILLVFSISQDRVTEIANKLQQCIRQLRHGHFNLFFLFKSNSGNMFKKNLSLNETVLERCILYFFKLSGIATLNFDIKSKNKSKKFSSTFSRSKTGIVYNAALISLITIVTTYLIEFQINHNMYKNFYDKLDIGYTAFISATAVLILVKFSLQQEKILTIANELNKIRDSLSINDCSTDGEGHPLRRFVVLVFLGHVLFLTTLFSTSYIVRRTVTTSNLNIVRTTLNYIAIYLSNFIMHSMMLQYSIILKLIEYLFRGVNDDLVEFSRPLQGLNSLTFTKKATSQRVGRLANLRKNFSSLCKASQGVSEFYSWPMLLCLSCNFIAFVQAAFYIAMPIVHGTDTFTANIYVRCCCYISHNAFSLIILTKSVTASMTENRKTREIVNDCIDNCDDQEILKKLEKFSCYLMDKKITFSQCIRQLRHRHFNLFFLFKSNSGNMFIKNLSLNKTVLERCISFFFKLSGISTLNFDFKLSKNKSKKFSSTFSRSKTGIVYNAALISLITIVTTYLIAFQINHKMYKNFYDKLDIGYAVLISATAVLILVKFSFQQEKTLTIANELNEIHDKLSLNDCSVDGKGHALRRFIVLVFLGHFLFLTTLFSTSYVLNNTTINIVRTTLNYIAIYLSNFIMHSMMLQYSIILKLIEHLSRGINDDLVEFSKPLQGLHSLTFTKKATSQRVGQLANLRKNFSSLCKVSQDVSEFYSCPMLLCLSCNFIAFVRAAFYIAMPIVHGTDAFTANIYVRCCCYISHNAFSLIILTKSVTASMTENRKTREIVNDCIENCDDQEILKKLEKFSCYLMHKKITFSYLFRGVNDDLVEFSRPLQGLNSLTFTKKATSQRVGRLANLRKNFSSLCKASQGVSEFYSWPMLLCLSCNFIAFVQAAFYIAMPIVHGTDTFTANIYVRCCCYISHNAFSLIILTKSVTASMTENRKTREIVNDCIDNCDDQEILKKLEKFSCYLMHKKITFSVFNLFSLDESLLMSVIGSITTYLVIILQFQNNNAE</sequence>
<evidence type="ECO:0000256" key="4">
    <source>
        <dbReference type="ARBA" id="ARBA00022989"/>
    </source>
</evidence>
<keyword evidence="7" id="KW-0807">Transducer</keyword>
<dbReference type="GO" id="GO:0030424">
    <property type="term" value="C:axon"/>
    <property type="evidence" value="ECO:0007669"/>
    <property type="project" value="TreeGrafter"/>
</dbReference>
<keyword evidence="6" id="KW-0675">Receptor</keyword>
<accession>A0A232F4Y1</accession>
<organism evidence="9 10">
    <name type="scientific">Trichomalopsis sarcophagae</name>
    <dbReference type="NCBI Taxonomy" id="543379"/>
    <lineage>
        <taxon>Eukaryota</taxon>
        <taxon>Metazoa</taxon>
        <taxon>Ecdysozoa</taxon>
        <taxon>Arthropoda</taxon>
        <taxon>Hexapoda</taxon>
        <taxon>Insecta</taxon>
        <taxon>Pterygota</taxon>
        <taxon>Neoptera</taxon>
        <taxon>Endopterygota</taxon>
        <taxon>Hymenoptera</taxon>
        <taxon>Apocrita</taxon>
        <taxon>Proctotrupomorpha</taxon>
        <taxon>Chalcidoidea</taxon>
        <taxon>Pteromalidae</taxon>
        <taxon>Pteromalinae</taxon>
        <taxon>Trichomalopsis</taxon>
    </lineage>
</organism>
<dbReference type="STRING" id="543379.A0A232F4Y1"/>
<dbReference type="GO" id="GO:0050909">
    <property type="term" value="P:sensory perception of taste"/>
    <property type="evidence" value="ECO:0007669"/>
    <property type="project" value="InterPro"/>
</dbReference>
<reference evidence="9 10" key="1">
    <citation type="journal article" date="2017" name="Curr. Biol.">
        <title>The Evolution of Venom by Co-option of Single-Copy Genes.</title>
        <authorList>
            <person name="Martinson E.O."/>
            <person name="Mrinalini"/>
            <person name="Kelkar Y.D."/>
            <person name="Chang C.H."/>
            <person name="Werren J.H."/>
        </authorList>
    </citation>
    <scope>NUCLEOTIDE SEQUENCE [LARGE SCALE GENOMIC DNA]</scope>
    <source>
        <strain evidence="9 10">Alberta</strain>
        <tissue evidence="9">Whole body</tissue>
    </source>
</reference>
<keyword evidence="10" id="KW-1185">Reference proteome</keyword>
<evidence type="ECO:0000313" key="9">
    <source>
        <dbReference type="EMBL" id="OXU25530.1"/>
    </source>
</evidence>
<keyword evidence="5 8" id="KW-0472">Membrane</keyword>
<name>A0A232F4Y1_9HYME</name>
<dbReference type="OrthoDB" id="6366728at2759"/>
<comment type="subcellular location">
    <subcellularLocation>
        <location evidence="1">Cell membrane</location>
        <topology evidence="1">Multi-pass membrane protein</topology>
    </subcellularLocation>
</comment>
<feature type="transmembrane region" description="Helical" evidence="8">
    <location>
        <begin position="397"/>
        <end position="421"/>
    </location>
</feature>
<keyword evidence="3 8" id="KW-0812">Transmembrane</keyword>
<feature type="transmembrane region" description="Helical" evidence="8">
    <location>
        <begin position="77"/>
        <end position="96"/>
    </location>
</feature>
<dbReference type="EMBL" id="NNAY01001003">
    <property type="protein sequence ID" value="OXU25530.1"/>
    <property type="molecule type" value="Genomic_DNA"/>
</dbReference>
<feature type="non-terminal residue" evidence="9">
    <location>
        <position position="1"/>
    </location>
</feature>
<evidence type="ECO:0000256" key="6">
    <source>
        <dbReference type="ARBA" id="ARBA00023170"/>
    </source>
</evidence>
<evidence type="ECO:0000313" key="10">
    <source>
        <dbReference type="Proteomes" id="UP000215335"/>
    </source>
</evidence>
<dbReference type="GO" id="GO:0008049">
    <property type="term" value="P:male courtship behavior"/>
    <property type="evidence" value="ECO:0007669"/>
    <property type="project" value="TreeGrafter"/>
</dbReference>
<protein>
    <recommendedName>
        <fullName evidence="11">Gustatory receptor</fullName>
    </recommendedName>
</protein>
<gene>
    <name evidence="9" type="ORF">TSAR_000220</name>
</gene>
<dbReference type="PANTHER" id="PTHR21143:SF133">
    <property type="entry name" value="GUSTATORY AND PHEROMONE RECEPTOR 32A-RELATED"/>
    <property type="match status" value="1"/>
</dbReference>
<evidence type="ECO:0000256" key="3">
    <source>
        <dbReference type="ARBA" id="ARBA00022692"/>
    </source>
</evidence>
<dbReference type="Proteomes" id="UP000215335">
    <property type="component" value="Unassembled WGS sequence"/>
</dbReference>
<feature type="transmembrane region" description="Helical" evidence="8">
    <location>
        <begin position="316"/>
        <end position="335"/>
    </location>
</feature>
<feature type="transmembrane region" description="Helical" evidence="8">
    <location>
        <begin position="950"/>
        <end position="974"/>
    </location>
</feature>
<evidence type="ECO:0008006" key="11">
    <source>
        <dbReference type="Google" id="ProtNLM"/>
    </source>
</evidence>
<feature type="transmembrane region" description="Helical" evidence="8">
    <location>
        <begin position="222"/>
        <end position="239"/>
    </location>
</feature>
<evidence type="ECO:0000256" key="2">
    <source>
        <dbReference type="ARBA" id="ARBA00022475"/>
    </source>
</evidence>
<dbReference type="InterPro" id="IPR013604">
    <property type="entry name" value="7TM_chemorcpt"/>
</dbReference>
<dbReference type="GO" id="GO:0007165">
    <property type="term" value="P:signal transduction"/>
    <property type="evidence" value="ECO:0007669"/>
    <property type="project" value="UniProtKB-KW"/>
</dbReference>
<feature type="transmembrane region" description="Helical" evidence="8">
    <location>
        <begin position="38"/>
        <end position="56"/>
    </location>
</feature>
<feature type="transmembrane region" description="Helical" evidence="8">
    <location>
        <begin position="670"/>
        <end position="692"/>
    </location>
</feature>
<dbReference type="AlphaFoldDB" id="A0A232F4Y1"/>
<proteinExistence type="predicted"/>
<evidence type="ECO:0000256" key="5">
    <source>
        <dbReference type="ARBA" id="ARBA00023136"/>
    </source>
</evidence>
<dbReference type="GO" id="GO:0005886">
    <property type="term" value="C:plasma membrane"/>
    <property type="evidence" value="ECO:0007669"/>
    <property type="project" value="UniProtKB-SubCell"/>
</dbReference>
<feature type="transmembrane region" description="Helical" evidence="8">
    <location>
        <begin position="704"/>
        <end position="726"/>
    </location>
</feature>
<feature type="transmembrane region" description="Helical" evidence="8">
    <location>
        <begin position="615"/>
        <end position="634"/>
    </location>
</feature>
<dbReference type="PANTHER" id="PTHR21143">
    <property type="entry name" value="INVERTEBRATE GUSTATORY RECEPTOR"/>
    <property type="match status" value="1"/>
</dbReference>
<feature type="transmembrane region" description="Helical" evidence="8">
    <location>
        <begin position="183"/>
        <end position="202"/>
    </location>
</feature>
<dbReference type="Pfam" id="PF08395">
    <property type="entry name" value="7tm_7"/>
    <property type="match status" value="3"/>
</dbReference>
<dbReference type="GO" id="GO:0007635">
    <property type="term" value="P:chemosensory behavior"/>
    <property type="evidence" value="ECO:0007669"/>
    <property type="project" value="TreeGrafter"/>
</dbReference>